<feature type="signal peptide" evidence="2">
    <location>
        <begin position="1"/>
        <end position="33"/>
    </location>
</feature>
<accession>A0A383VXT3</accession>
<gene>
    <name evidence="4" type="ORF">BQ4739_LOCUS9926</name>
</gene>
<dbReference type="InterPro" id="IPR000668">
    <property type="entry name" value="Peptidase_C1A_C"/>
</dbReference>
<feature type="chain" id="PRO_5016938483" description="LysM domain-containing protein" evidence="2">
    <location>
        <begin position="34"/>
        <end position="926"/>
    </location>
</feature>
<feature type="domain" description="LysM" evidence="3">
    <location>
        <begin position="322"/>
        <end position="369"/>
    </location>
</feature>
<keyword evidence="5" id="KW-1185">Reference proteome</keyword>
<dbReference type="PROSITE" id="PS51782">
    <property type="entry name" value="LYSM"/>
    <property type="match status" value="1"/>
</dbReference>
<dbReference type="Pfam" id="PF00112">
    <property type="entry name" value="Peptidase_C1"/>
    <property type="match status" value="1"/>
</dbReference>
<dbReference type="PANTHER" id="PTHR12411">
    <property type="entry name" value="CYSTEINE PROTEASE FAMILY C1-RELATED"/>
    <property type="match status" value="1"/>
</dbReference>
<keyword evidence="2" id="KW-0732">Signal</keyword>
<evidence type="ECO:0000259" key="3">
    <source>
        <dbReference type="PROSITE" id="PS51782"/>
    </source>
</evidence>
<dbReference type="AlphaFoldDB" id="A0A383VXT3"/>
<organism evidence="4 5">
    <name type="scientific">Tetradesmus obliquus</name>
    <name type="common">Green alga</name>
    <name type="synonym">Acutodesmus obliquus</name>
    <dbReference type="NCBI Taxonomy" id="3088"/>
    <lineage>
        <taxon>Eukaryota</taxon>
        <taxon>Viridiplantae</taxon>
        <taxon>Chlorophyta</taxon>
        <taxon>core chlorophytes</taxon>
        <taxon>Chlorophyceae</taxon>
        <taxon>CS clade</taxon>
        <taxon>Sphaeropleales</taxon>
        <taxon>Scenedesmaceae</taxon>
        <taxon>Tetradesmus</taxon>
    </lineage>
</organism>
<dbReference type="CDD" id="cd00118">
    <property type="entry name" value="LysM"/>
    <property type="match status" value="1"/>
</dbReference>
<dbReference type="Proteomes" id="UP000256970">
    <property type="component" value="Unassembled WGS sequence"/>
</dbReference>
<name>A0A383VXT3_TETOB</name>
<dbReference type="STRING" id="3088.A0A383VXT3"/>
<dbReference type="EMBL" id="FNXT01000942">
    <property type="protein sequence ID" value="SZX69632.1"/>
    <property type="molecule type" value="Genomic_DNA"/>
</dbReference>
<evidence type="ECO:0000256" key="1">
    <source>
        <dbReference type="ARBA" id="ARBA00008455"/>
    </source>
</evidence>
<dbReference type="Gene3D" id="3.90.70.10">
    <property type="entry name" value="Cysteine proteinases"/>
    <property type="match status" value="1"/>
</dbReference>
<reference evidence="4 5" key="1">
    <citation type="submission" date="2016-10" db="EMBL/GenBank/DDBJ databases">
        <authorList>
            <person name="Cai Z."/>
        </authorList>
    </citation>
    <scope>NUCLEOTIDE SEQUENCE [LARGE SCALE GENOMIC DNA]</scope>
</reference>
<protein>
    <recommendedName>
        <fullName evidence="3">LysM domain-containing protein</fullName>
    </recommendedName>
</protein>
<dbReference type="InterPro" id="IPR018392">
    <property type="entry name" value="LysM"/>
</dbReference>
<sequence length="926" mass="101722">MGYCPHRSPLKARYCWILCCLFAGLTLFTCVEGQGLCATAASPEQSDISAGRDAYRQILFATSPTSYSSVNTSQTGGVRLIQAEPGKQEFCTTCTAFAVVAAAQAAAASVLQRDVQQLLLSVQDLFFCGASRRSCESGWNFEAALQELERRKLLRSDCMPYAVSYKVDFATRACVSKCDDFNPLISKGSFVRVPVGDDWDAQRAIRESGAIVTSFDILDDFKAFSNKSGNAKAVYAPAKGAELSEMHAVAIVGYHGAGTADGYWICLNSWGKDWADGGLFRVKFGCCGILAEAFAVKWTPNSRGSSIPTMPLKPAQGRPGCFLYQARQGDYLSGIAYRAGIDIEQLLLDNVERLDRLDAPLAAKQQLLICNPKLYTARDSGGDKCDKCSIPEAAGGCKCNANCDCISGPGKCNKCNLPQKAGGCKWDANCDCLSAAAASLQWDQQPNKAKAAEWAKLLGCHGTSPLVAALWYVDYNNLFIVPIAHAGLLGAIKSFWSLLLAPTAKAADRQWYTLSGHAKQLMAQRAAHLTPTCDFGRPYTDIVSKKGNWTMEDWLHWTETWSVYITKPDSDGTPLLPERAKKMWQHLRAGLLYFLRSEPPEDAAQDAAAAQQQLKEYATLVEQHFPISMCTFNLHVLVCRLAEQEKARGKVAYCTEYWVEWLVQWAKSCVRYRTTKFPELVLVSDILVDTALAVKMAKHPDCKTFDGWVPAYSAGAPSFPFRDDGDAEGTQLQGGGKQLAGTQRDAAVAAVVAYIREWRESLGPAGWWQQQWDGLAYADIRGGEQLQSLAYSRAISRVSYNVLTNYREHRQRPSGRGLVLQEIKYIARVRYFVKVSPPPRDGTNLGAPSHCQPLRLAIADLFEVQKVADAAGILYHSPRYPQQPSHSSYAVGFDQSTMLDKHVMACAGSEAWFMPYKNMSGSGRAD</sequence>
<dbReference type="SUPFAM" id="SSF54001">
    <property type="entry name" value="Cysteine proteinases"/>
    <property type="match status" value="1"/>
</dbReference>
<evidence type="ECO:0000313" key="4">
    <source>
        <dbReference type="EMBL" id="SZX69632.1"/>
    </source>
</evidence>
<proteinExistence type="inferred from homology"/>
<dbReference type="InterPro" id="IPR013128">
    <property type="entry name" value="Peptidase_C1A"/>
</dbReference>
<dbReference type="SMART" id="SM00645">
    <property type="entry name" value="Pept_C1"/>
    <property type="match status" value="1"/>
</dbReference>
<dbReference type="InterPro" id="IPR038765">
    <property type="entry name" value="Papain-like_cys_pep_sf"/>
</dbReference>
<evidence type="ECO:0000313" key="5">
    <source>
        <dbReference type="Proteomes" id="UP000256970"/>
    </source>
</evidence>
<evidence type="ECO:0000256" key="2">
    <source>
        <dbReference type="SAM" id="SignalP"/>
    </source>
</evidence>
<dbReference type="GO" id="GO:0008234">
    <property type="term" value="F:cysteine-type peptidase activity"/>
    <property type="evidence" value="ECO:0007669"/>
    <property type="project" value="InterPro"/>
</dbReference>
<dbReference type="GO" id="GO:0006508">
    <property type="term" value="P:proteolysis"/>
    <property type="evidence" value="ECO:0007669"/>
    <property type="project" value="InterPro"/>
</dbReference>
<comment type="similarity">
    <text evidence="1">Belongs to the peptidase C1 family.</text>
</comment>